<organism evidence="3">
    <name type="scientific">marine sediment metagenome</name>
    <dbReference type="NCBI Taxonomy" id="412755"/>
    <lineage>
        <taxon>unclassified sequences</taxon>
        <taxon>metagenomes</taxon>
        <taxon>ecological metagenomes</taxon>
    </lineage>
</organism>
<dbReference type="PROSITE" id="PS51203">
    <property type="entry name" value="CS"/>
    <property type="match status" value="1"/>
</dbReference>
<evidence type="ECO:0000259" key="1">
    <source>
        <dbReference type="PROSITE" id="PS01031"/>
    </source>
</evidence>
<evidence type="ECO:0000259" key="2">
    <source>
        <dbReference type="PROSITE" id="PS51203"/>
    </source>
</evidence>
<dbReference type="InterPro" id="IPR002068">
    <property type="entry name" value="A-crystallin/Hsp20_dom"/>
</dbReference>
<dbReference type="Gene3D" id="2.60.40.790">
    <property type="match status" value="1"/>
</dbReference>
<dbReference type="CDD" id="cd06464">
    <property type="entry name" value="ACD_sHsps-like"/>
    <property type="match status" value="1"/>
</dbReference>
<accession>A0A0F9N2A1</accession>
<dbReference type="AlphaFoldDB" id="A0A0F9N2A1"/>
<reference evidence="3" key="1">
    <citation type="journal article" date="2015" name="Nature">
        <title>Complex archaea that bridge the gap between prokaryotes and eukaryotes.</title>
        <authorList>
            <person name="Spang A."/>
            <person name="Saw J.H."/>
            <person name="Jorgensen S.L."/>
            <person name="Zaremba-Niedzwiedzka K."/>
            <person name="Martijn J."/>
            <person name="Lind A.E."/>
            <person name="van Eijk R."/>
            <person name="Schleper C."/>
            <person name="Guy L."/>
            <person name="Ettema T.J."/>
        </authorList>
    </citation>
    <scope>NUCLEOTIDE SEQUENCE</scope>
</reference>
<feature type="domain" description="SHSP" evidence="1">
    <location>
        <begin position="5"/>
        <end position="101"/>
    </location>
</feature>
<proteinExistence type="predicted"/>
<dbReference type="EMBL" id="LAZR01003895">
    <property type="protein sequence ID" value="KKN13695.1"/>
    <property type="molecule type" value="Genomic_DNA"/>
</dbReference>
<evidence type="ECO:0000313" key="3">
    <source>
        <dbReference type="EMBL" id="KKN13695.1"/>
    </source>
</evidence>
<gene>
    <name evidence="3" type="ORF">LCGC14_1003780</name>
</gene>
<dbReference type="InterPro" id="IPR008978">
    <property type="entry name" value="HSP20-like_chaperone"/>
</dbReference>
<dbReference type="Pfam" id="PF00011">
    <property type="entry name" value="HSP20"/>
    <property type="match status" value="1"/>
</dbReference>
<comment type="caution">
    <text evidence="3">The sequence shown here is derived from an EMBL/GenBank/DDBJ whole genome shotgun (WGS) entry which is preliminary data.</text>
</comment>
<dbReference type="InterPro" id="IPR007052">
    <property type="entry name" value="CS_dom"/>
</dbReference>
<dbReference type="SUPFAM" id="SSF49764">
    <property type="entry name" value="HSP20-like chaperones"/>
    <property type="match status" value="1"/>
</dbReference>
<protein>
    <submittedName>
        <fullName evidence="3">Uncharacterized protein</fullName>
    </submittedName>
</protein>
<feature type="domain" description="CS" evidence="2">
    <location>
        <begin position="9"/>
        <end position="101"/>
    </location>
</feature>
<name>A0A0F9N2A1_9ZZZZ</name>
<sequence>MAKKKDKALVSATVCGYHDEKDENLIVEVELPGVKKKDLKLHVTEDGFCASGERDDFYYEACYNFMHEIDADKAKAKFDNGLLTITVPFLKPEEPREITIE</sequence>
<dbReference type="PROSITE" id="PS01031">
    <property type="entry name" value="SHSP"/>
    <property type="match status" value="1"/>
</dbReference>